<dbReference type="Proteomes" id="UP000594262">
    <property type="component" value="Unplaced"/>
</dbReference>
<name>A0A7M6DM46_9CNID</name>
<proteinExistence type="predicted"/>
<dbReference type="InterPro" id="IPR055355">
    <property type="entry name" value="ZP-C"/>
</dbReference>
<dbReference type="PANTHER" id="PTHR14002:SF43">
    <property type="entry name" value="DELTA-LIKE PROTEIN"/>
    <property type="match status" value="1"/>
</dbReference>
<keyword evidence="3" id="KW-1133">Transmembrane helix</keyword>
<keyword evidence="2" id="KW-1015">Disulfide bond</keyword>
<dbReference type="PANTHER" id="PTHR14002">
    <property type="entry name" value="ENDOGLIN/TGF-BETA RECEPTOR TYPE III"/>
    <property type="match status" value="1"/>
</dbReference>
<evidence type="ECO:0000259" key="4">
    <source>
        <dbReference type="Pfam" id="PF00100"/>
    </source>
</evidence>
<evidence type="ECO:0000256" key="1">
    <source>
        <dbReference type="ARBA" id="ARBA00022729"/>
    </source>
</evidence>
<organism evidence="5 6">
    <name type="scientific">Clytia hemisphaerica</name>
    <dbReference type="NCBI Taxonomy" id="252671"/>
    <lineage>
        <taxon>Eukaryota</taxon>
        <taxon>Metazoa</taxon>
        <taxon>Cnidaria</taxon>
        <taxon>Hydrozoa</taxon>
        <taxon>Hydroidolina</taxon>
        <taxon>Leptothecata</taxon>
        <taxon>Obeliida</taxon>
        <taxon>Clytiidae</taxon>
        <taxon>Clytia</taxon>
    </lineage>
</organism>
<sequence length="337" mass="37418">CTQDIQGEKCIIEGQKETKEQKKSYFNLECQSNGLKAAFNLSHLERHGLPYIVRFKGEDHDCQPLNGTYGNLYGDDKLWIAANYSDCGIKAYEEGGKIAFEQTIVVEYDDESDFVFDFDILKAGTNAWTGLIYVGEKMDFDLSLNGASNSIKTSPQDCYATRLDGTGKYVLIKDRCSVGGETGVTITTTPQDTREFSWEMEAFRYFGDSDGIIITCRILICRNRPFDQLSEECRRCGQKAPLALRRKRNVDNEDDDVLTDKSVKSQPIFIAVRNTPDEMDGGSSGAKSSSDGLGTAETAAIIVIAGLVGLVLCIAIIKKIFFNNPTIKEVHIDSPRE</sequence>
<keyword evidence="3" id="KW-0472">Membrane</keyword>
<dbReference type="AlphaFoldDB" id="A0A7M6DM46"/>
<dbReference type="InterPro" id="IPR042235">
    <property type="entry name" value="ZP-C_dom"/>
</dbReference>
<dbReference type="EnsemblMetazoa" id="CLYHEMT015711.2">
    <property type="protein sequence ID" value="CLYHEMP015711.2"/>
    <property type="gene ID" value="CLYHEMG015711"/>
</dbReference>
<feature type="transmembrane region" description="Helical" evidence="3">
    <location>
        <begin position="298"/>
        <end position="317"/>
    </location>
</feature>
<keyword evidence="6" id="KW-1185">Reference proteome</keyword>
<accession>A0A7M6DM46</accession>
<feature type="domain" description="ZP-C" evidence="4">
    <location>
        <begin position="132"/>
        <end position="233"/>
    </location>
</feature>
<evidence type="ECO:0000313" key="6">
    <source>
        <dbReference type="Proteomes" id="UP000594262"/>
    </source>
</evidence>
<protein>
    <recommendedName>
        <fullName evidence="4">ZP-C domain-containing protein</fullName>
    </recommendedName>
</protein>
<keyword evidence="3" id="KW-0812">Transmembrane</keyword>
<evidence type="ECO:0000256" key="2">
    <source>
        <dbReference type="ARBA" id="ARBA00023157"/>
    </source>
</evidence>
<dbReference type="Pfam" id="PF00100">
    <property type="entry name" value="Zona_pellucida"/>
    <property type="match status" value="1"/>
</dbReference>
<keyword evidence="1" id="KW-0732">Signal</keyword>
<evidence type="ECO:0000256" key="3">
    <source>
        <dbReference type="SAM" id="Phobius"/>
    </source>
</evidence>
<evidence type="ECO:0000313" key="5">
    <source>
        <dbReference type="EnsemblMetazoa" id="CLYHEMP015711.2"/>
    </source>
</evidence>
<reference evidence="5" key="1">
    <citation type="submission" date="2021-01" db="UniProtKB">
        <authorList>
            <consortium name="EnsemblMetazoa"/>
        </authorList>
    </citation>
    <scope>IDENTIFICATION</scope>
</reference>
<dbReference type="Gene3D" id="2.60.40.4100">
    <property type="entry name" value="Zona pellucida, ZP-C domain"/>
    <property type="match status" value="1"/>
</dbReference>
<dbReference type="OrthoDB" id="5982528at2759"/>